<accession>A0A291IRV7</accession>
<keyword evidence="2" id="KW-1185">Reference proteome</keyword>
<protein>
    <submittedName>
        <fullName evidence="1">Uncharacterized protein</fullName>
    </submittedName>
</protein>
<dbReference type="EMBL" id="CP023668">
    <property type="protein sequence ID" value="ATG97655.1"/>
    <property type="molecule type" value="Genomic_DNA"/>
</dbReference>
<dbReference type="AlphaFoldDB" id="A0A291IRV7"/>
<sequence length="155" mass="17997">MKQLTKKPKHRWNQENKWFYISLVLLITFTLVLLAILVACKVISWEWITGYAIAAICTTIALFGVMFSYKALVKTENYYYFIFLFILRIGLYFIPFIFSVFIPNDIFNIYGVLIGFSPIILIPLIQGFEAVIKDNRTTNMFKKNQKKEGGNNVAT</sequence>
<proteinExistence type="predicted"/>
<dbReference type="NCBIfam" id="NF033688">
    <property type="entry name" value="MG406_fam"/>
    <property type="match status" value="1"/>
</dbReference>
<dbReference type="Proteomes" id="UP000232227">
    <property type="component" value="Chromosome"/>
</dbReference>
<evidence type="ECO:0000313" key="1">
    <source>
        <dbReference type="EMBL" id="ATG97655.1"/>
    </source>
</evidence>
<evidence type="ECO:0000313" key="2">
    <source>
        <dbReference type="Proteomes" id="UP000232227"/>
    </source>
</evidence>
<dbReference type="KEGG" id="mlac:CP520_02860"/>
<organism evidence="1 2">
    <name type="scientific">Mesoplasma lactucae ATCC 49193</name>
    <dbReference type="NCBI Taxonomy" id="81460"/>
    <lineage>
        <taxon>Bacteria</taxon>
        <taxon>Bacillati</taxon>
        <taxon>Mycoplasmatota</taxon>
        <taxon>Mollicutes</taxon>
        <taxon>Entomoplasmatales</taxon>
        <taxon>Entomoplasmataceae</taxon>
        <taxon>Mesoplasma</taxon>
    </lineage>
</organism>
<gene>
    <name evidence="1" type="ORF">CP520_02860</name>
</gene>
<name>A0A291IRV7_9MOLU</name>
<dbReference type="OrthoDB" id="389727at2"/>
<dbReference type="RefSeq" id="WP_096862943.1">
    <property type="nucleotide sequence ID" value="NZ_CP023668.1"/>
</dbReference>
<reference evidence="1 2" key="1">
    <citation type="submission" date="2017-09" db="EMBL/GenBank/DDBJ databases">
        <title>SPAdes assembly of the Mesoplasma lactucae genome.</title>
        <authorList>
            <person name="Knight T.F."/>
            <person name="Rubinstein R."/>
            <person name="Citino T."/>
        </authorList>
    </citation>
    <scope>NUCLEOTIDE SEQUENCE [LARGE SCALE GENOMIC DNA]</scope>
    <source>
        <strain evidence="1 2">831-C4</strain>
    </source>
</reference>